<evidence type="ECO:0000313" key="2">
    <source>
        <dbReference type="Proteomes" id="UP000095281"/>
    </source>
</evidence>
<keyword evidence="1" id="KW-0472">Membrane</keyword>
<proteinExistence type="predicted"/>
<sequence>MSSSIFKYFITILLIFLIINNCNTSRSLIKIHRHFNGYTKPIPLKEINKEELDESPVLRLIRSFQQREKKQKEKKQNKFENQCWIRINKKLGEFYYESGKCECLYDKKYICIGETHVDLNNHYC</sequence>
<keyword evidence="1" id="KW-0812">Transmembrane</keyword>
<dbReference type="WBParaSite" id="MhA1_Contig1451.frz3.gene17">
    <property type="protein sequence ID" value="MhA1_Contig1451.frz3.gene17"/>
    <property type="gene ID" value="MhA1_Contig1451.frz3.gene17"/>
</dbReference>
<protein>
    <submittedName>
        <fullName evidence="3">Astacin domain-containing protein</fullName>
    </submittedName>
</protein>
<keyword evidence="1" id="KW-1133">Transmembrane helix</keyword>
<dbReference type="Proteomes" id="UP000095281">
    <property type="component" value="Unplaced"/>
</dbReference>
<organism evidence="2 3">
    <name type="scientific">Meloidogyne hapla</name>
    <name type="common">Root-knot nematode worm</name>
    <dbReference type="NCBI Taxonomy" id="6305"/>
    <lineage>
        <taxon>Eukaryota</taxon>
        <taxon>Metazoa</taxon>
        <taxon>Ecdysozoa</taxon>
        <taxon>Nematoda</taxon>
        <taxon>Chromadorea</taxon>
        <taxon>Rhabditida</taxon>
        <taxon>Tylenchina</taxon>
        <taxon>Tylenchomorpha</taxon>
        <taxon>Tylenchoidea</taxon>
        <taxon>Meloidogynidae</taxon>
        <taxon>Meloidogyninae</taxon>
        <taxon>Meloidogyne</taxon>
    </lineage>
</organism>
<accession>A0A1I8B704</accession>
<reference evidence="3" key="1">
    <citation type="submission" date="2016-11" db="UniProtKB">
        <authorList>
            <consortium name="WormBaseParasite"/>
        </authorList>
    </citation>
    <scope>IDENTIFICATION</scope>
</reference>
<name>A0A1I8B704_MELHA</name>
<evidence type="ECO:0000313" key="3">
    <source>
        <dbReference type="WBParaSite" id="MhA1_Contig1451.frz3.gene17"/>
    </source>
</evidence>
<feature type="transmembrane region" description="Helical" evidence="1">
    <location>
        <begin position="6"/>
        <end position="23"/>
    </location>
</feature>
<keyword evidence="2" id="KW-1185">Reference proteome</keyword>
<dbReference type="AlphaFoldDB" id="A0A1I8B704"/>
<evidence type="ECO:0000256" key="1">
    <source>
        <dbReference type="SAM" id="Phobius"/>
    </source>
</evidence>